<reference evidence="1 2" key="1">
    <citation type="submission" date="2021-03" db="EMBL/GenBank/DDBJ databases">
        <title>Metabolic Capacity of the Antarctic Cyanobacterium Phormidium pseudopriestleyi that Sustains Oxygenic Photosynthesis in the Presence of Hydrogen Sulfide.</title>
        <authorList>
            <person name="Lumian J.E."/>
            <person name="Jungblut A.D."/>
            <person name="Dillon M.L."/>
            <person name="Hawes I."/>
            <person name="Doran P.T."/>
            <person name="Mackey T.J."/>
            <person name="Dick G.J."/>
            <person name="Grettenberger C.L."/>
            <person name="Sumner D.Y."/>
        </authorList>
    </citation>
    <scope>NUCLEOTIDE SEQUENCE [LARGE SCALE GENOMIC DNA]</scope>
    <source>
        <strain evidence="1 2">FRX01</strain>
    </source>
</reference>
<dbReference type="Gene3D" id="1.20.120.10">
    <property type="entry name" value="Cytochrome c/b562"/>
    <property type="match status" value="1"/>
</dbReference>
<evidence type="ECO:0000313" key="1">
    <source>
        <dbReference type="EMBL" id="MBO0348571.1"/>
    </source>
</evidence>
<evidence type="ECO:0000313" key="2">
    <source>
        <dbReference type="Proteomes" id="UP000664844"/>
    </source>
</evidence>
<dbReference type="Pfam" id="PF01322">
    <property type="entry name" value="Cytochrom_C_2"/>
    <property type="match status" value="1"/>
</dbReference>
<dbReference type="InterPro" id="IPR002321">
    <property type="entry name" value="Cyt_c_II"/>
</dbReference>
<accession>A0ABS3FN92</accession>
<name>A0ABS3FN92_9CYAN</name>
<comment type="caution">
    <text evidence="1">The sequence shown here is derived from an EMBL/GenBank/DDBJ whole genome shotgun (WGS) entry which is preliminary data.</text>
</comment>
<dbReference type="InterPro" id="IPR010980">
    <property type="entry name" value="Cyt_c/b562"/>
</dbReference>
<dbReference type="SUPFAM" id="SSF47175">
    <property type="entry name" value="Cytochromes"/>
    <property type="match status" value="1"/>
</dbReference>
<dbReference type="EMBL" id="JAFLQW010000144">
    <property type="protein sequence ID" value="MBO0348571.1"/>
    <property type="molecule type" value="Genomic_DNA"/>
</dbReference>
<proteinExistence type="predicted"/>
<protein>
    <submittedName>
        <fullName evidence="1">Cytochrome c</fullName>
    </submittedName>
</protein>
<organism evidence="1 2">
    <name type="scientific">Phormidium pseudopriestleyi FRX01</name>
    <dbReference type="NCBI Taxonomy" id="1759528"/>
    <lineage>
        <taxon>Bacteria</taxon>
        <taxon>Bacillati</taxon>
        <taxon>Cyanobacteriota</taxon>
        <taxon>Cyanophyceae</taxon>
        <taxon>Oscillatoriophycideae</taxon>
        <taxon>Oscillatoriales</taxon>
        <taxon>Oscillatoriaceae</taxon>
        <taxon>Phormidium</taxon>
    </lineage>
</organism>
<dbReference type="Proteomes" id="UP000664844">
    <property type="component" value="Unassembled WGS sequence"/>
</dbReference>
<gene>
    <name evidence="1" type="ORF">J0895_05505</name>
</gene>
<sequence length="99" mass="11493">MAISSSCRNSKKWVSLKSPKVRQLPVKLKRGDLTQAEYEVAIWEEPDNFSQRIANFQTHLETLKPRVNNQQPKLDIIEVDAKVIQTCLDCHSTYRVRQP</sequence>
<keyword evidence="2" id="KW-1185">Reference proteome</keyword>